<protein>
    <submittedName>
        <fullName evidence="2">Uncharacterized protein</fullName>
    </submittedName>
</protein>
<name>A0A6J5KZR0_9CAUD</name>
<evidence type="ECO:0000313" key="2">
    <source>
        <dbReference type="EMBL" id="CAB4126423.1"/>
    </source>
</evidence>
<sequence>MGGQTNQPSQTTQVYYDTEKGQYYTIKPQENPNPLVALFGNGRLNSHYINDPANRNYLGSTLSGTASADRFTPKTIAPNYPEMNQLFPALNMGLAQNLQNSLLAPTDTQSSGAGRFLAPSTSSKGK</sequence>
<reference evidence="2" key="1">
    <citation type="submission" date="2020-04" db="EMBL/GenBank/DDBJ databases">
        <authorList>
            <person name="Chiriac C."/>
            <person name="Salcher M."/>
            <person name="Ghai R."/>
            <person name="Kavagutti S V."/>
        </authorList>
    </citation>
    <scope>NUCLEOTIDE SEQUENCE</scope>
</reference>
<feature type="compositionally biased region" description="Polar residues" evidence="1">
    <location>
        <begin position="103"/>
        <end position="112"/>
    </location>
</feature>
<accession>A0A6J5KZR0</accession>
<evidence type="ECO:0000256" key="1">
    <source>
        <dbReference type="SAM" id="MobiDB-lite"/>
    </source>
</evidence>
<feature type="region of interest" description="Disordered" evidence="1">
    <location>
        <begin position="103"/>
        <end position="126"/>
    </location>
</feature>
<gene>
    <name evidence="2" type="ORF">UFOVP89_51</name>
</gene>
<dbReference type="EMBL" id="LR796197">
    <property type="protein sequence ID" value="CAB4126423.1"/>
    <property type="molecule type" value="Genomic_DNA"/>
</dbReference>
<proteinExistence type="predicted"/>
<organism evidence="2">
    <name type="scientific">uncultured Caudovirales phage</name>
    <dbReference type="NCBI Taxonomy" id="2100421"/>
    <lineage>
        <taxon>Viruses</taxon>
        <taxon>Duplodnaviria</taxon>
        <taxon>Heunggongvirae</taxon>
        <taxon>Uroviricota</taxon>
        <taxon>Caudoviricetes</taxon>
        <taxon>Peduoviridae</taxon>
        <taxon>Maltschvirus</taxon>
        <taxon>Maltschvirus maltsch</taxon>
    </lineage>
</organism>